<name>A0A066XNE7_COLSU</name>
<keyword evidence="7" id="KW-1185">Reference proteome</keyword>
<protein>
    <submittedName>
        <fullName evidence="6">Putative aspartic proteinase</fullName>
    </submittedName>
</protein>
<feature type="region of interest" description="Disordered" evidence="2">
    <location>
        <begin position="548"/>
        <end position="610"/>
    </location>
</feature>
<keyword evidence="3" id="KW-0812">Transmembrane</keyword>
<evidence type="ECO:0000256" key="4">
    <source>
        <dbReference type="SAM" id="SignalP"/>
    </source>
</evidence>
<dbReference type="GO" id="GO:0006508">
    <property type="term" value="P:proteolysis"/>
    <property type="evidence" value="ECO:0007669"/>
    <property type="project" value="InterPro"/>
</dbReference>
<dbReference type="Pfam" id="PF00026">
    <property type="entry name" value="Asp"/>
    <property type="match status" value="1"/>
</dbReference>
<feature type="transmembrane region" description="Helical" evidence="3">
    <location>
        <begin position="515"/>
        <end position="536"/>
    </location>
</feature>
<dbReference type="PROSITE" id="PS51767">
    <property type="entry name" value="PEPTIDASE_A1"/>
    <property type="match status" value="1"/>
</dbReference>
<evidence type="ECO:0000256" key="1">
    <source>
        <dbReference type="ARBA" id="ARBA00007447"/>
    </source>
</evidence>
<reference evidence="7" key="1">
    <citation type="journal article" date="2014" name="Genome Announc.">
        <title>Draft genome sequence of Colletotrichum sublineola, a destructive pathogen of cultivated sorghum.</title>
        <authorList>
            <person name="Baroncelli R."/>
            <person name="Sanz-Martin J.M."/>
            <person name="Rech G.E."/>
            <person name="Sukno S.A."/>
            <person name="Thon M.R."/>
        </authorList>
    </citation>
    <scope>NUCLEOTIDE SEQUENCE [LARGE SCALE GENOMIC DNA]</scope>
    <source>
        <strain evidence="7">TX430BB</strain>
    </source>
</reference>
<dbReference type="AlphaFoldDB" id="A0A066XNE7"/>
<dbReference type="PANTHER" id="PTHR47966">
    <property type="entry name" value="BETA-SITE APP-CLEAVING ENZYME, ISOFORM A-RELATED"/>
    <property type="match status" value="1"/>
</dbReference>
<dbReference type="InterPro" id="IPR001461">
    <property type="entry name" value="Aspartic_peptidase_A1"/>
</dbReference>
<evidence type="ECO:0000313" key="6">
    <source>
        <dbReference type="EMBL" id="KDN67555.1"/>
    </source>
</evidence>
<dbReference type="InterPro" id="IPR021109">
    <property type="entry name" value="Peptidase_aspartic_dom_sf"/>
</dbReference>
<dbReference type="EMBL" id="JMSE01000791">
    <property type="protein sequence ID" value="KDN67555.1"/>
    <property type="molecule type" value="Genomic_DNA"/>
</dbReference>
<dbReference type="eggNOG" id="KOG1339">
    <property type="taxonomic scope" value="Eukaryota"/>
</dbReference>
<dbReference type="STRING" id="1173701.A0A066XNE7"/>
<dbReference type="InterPro" id="IPR033121">
    <property type="entry name" value="PEPTIDASE_A1"/>
</dbReference>
<feature type="domain" description="Peptidase A1" evidence="5">
    <location>
        <begin position="64"/>
        <end position="435"/>
    </location>
</feature>
<keyword evidence="3" id="KW-0472">Membrane</keyword>
<sequence>MRASSLFAAAAACAAVASAQVHLPFARRADSIAAAADGSAAKFQAPRDGRSVPRLELWADDWNYLVNVSVGTPPQQMSLRLAVQAGPSWVPDIQYCDDYYQDDATRDEDAACRYGAFNASQSSSLVSPRGESFGAIFANDFVSGALISDVLDVAGIPMSKFIMGFVDAANTRVGVLGLGFNGTYHKPNTGTSSPAALPLPERLVKDGIIASPAYSLWLDDKSAKSGNLLLGAVDKSKFEGPLIRIRTNSFSGSPLSRDSSTFDTIIYSINGSKSATDELQPLSGPVAPSEEEYGSNRIPVQLAPEYPVSVLPDILARDIWSLAGAFWNDDLSYAVIPCDVAETSTGYLVMQLDGTDGPVLNVSLADLVVSKDMWSYSKWSWDTESSTEYCLFGVQSRHLPGSSTGYASRFPALSGAMLKQAYMVFDLANAEMAIAQAKLGSTATEDIVPFAAYGASIPESTKANHVPSYCSASIYARDSPECTSDGSGSGVGSSGDSDDYGGGGLPSSISRSIKLGVGLGVGLFCFVVLCLSIWAIRRCRRIRKAEKESCEKQADAEQGTTVQAGAADGGNLGEDGSLPQKPPTAVVREPPTTNVVEGQHIPEDTVPTRP</sequence>
<dbReference type="OrthoDB" id="771136at2759"/>
<evidence type="ECO:0000256" key="3">
    <source>
        <dbReference type="SAM" id="Phobius"/>
    </source>
</evidence>
<dbReference type="Proteomes" id="UP000027238">
    <property type="component" value="Unassembled WGS sequence"/>
</dbReference>
<feature type="chain" id="PRO_5001630462" evidence="4">
    <location>
        <begin position="20"/>
        <end position="610"/>
    </location>
</feature>
<keyword evidence="3" id="KW-1133">Transmembrane helix</keyword>
<accession>A0A066XNE7</accession>
<dbReference type="GO" id="GO:0004190">
    <property type="term" value="F:aspartic-type endopeptidase activity"/>
    <property type="evidence" value="ECO:0007669"/>
    <property type="project" value="InterPro"/>
</dbReference>
<organism evidence="6 7">
    <name type="scientific">Colletotrichum sublineola</name>
    <name type="common">Sorghum anthracnose fungus</name>
    <dbReference type="NCBI Taxonomy" id="1173701"/>
    <lineage>
        <taxon>Eukaryota</taxon>
        <taxon>Fungi</taxon>
        <taxon>Dikarya</taxon>
        <taxon>Ascomycota</taxon>
        <taxon>Pezizomycotina</taxon>
        <taxon>Sordariomycetes</taxon>
        <taxon>Hypocreomycetidae</taxon>
        <taxon>Glomerellales</taxon>
        <taxon>Glomerellaceae</taxon>
        <taxon>Colletotrichum</taxon>
        <taxon>Colletotrichum graminicola species complex</taxon>
    </lineage>
</organism>
<keyword evidence="4" id="KW-0732">Signal</keyword>
<proteinExistence type="inferred from homology"/>
<comment type="caution">
    <text evidence="6">The sequence shown here is derived from an EMBL/GenBank/DDBJ whole genome shotgun (WGS) entry which is preliminary data.</text>
</comment>
<feature type="region of interest" description="Disordered" evidence="2">
    <location>
        <begin position="484"/>
        <end position="503"/>
    </location>
</feature>
<dbReference type="SUPFAM" id="SSF50630">
    <property type="entry name" value="Acid proteases"/>
    <property type="match status" value="1"/>
</dbReference>
<evidence type="ECO:0000256" key="2">
    <source>
        <dbReference type="SAM" id="MobiDB-lite"/>
    </source>
</evidence>
<comment type="similarity">
    <text evidence="1">Belongs to the peptidase A1 family.</text>
</comment>
<dbReference type="OMA" id="YMVFDLA"/>
<feature type="signal peptide" evidence="4">
    <location>
        <begin position="1"/>
        <end position="19"/>
    </location>
</feature>
<dbReference type="Gene3D" id="2.40.70.10">
    <property type="entry name" value="Acid Proteases"/>
    <property type="match status" value="2"/>
</dbReference>
<dbReference type="PANTHER" id="PTHR47966:SF73">
    <property type="entry name" value="PEPTIDASE A1 DOMAIN-CONTAINING PROTEIN"/>
    <property type="match status" value="1"/>
</dbReference>
<evidence type="ECO:0000259" key="5">
    <source>
        <dbReference type="PROSITE" id="PS51767"/>
    </source>
</evidence>
<gene>
    <name evidence="6" type="ORF">CSUB01_03609</name>
</gene>
<dbReference type="HOGENOM" id="CLU_013253_7_1_1"/>
<evidence type="ECO:0000313" key="7">
    <source>
        <dbReference type="Proteomes" id="UP000027238"/>
    </source>
</evidence>